<dbReference type="OrthoDB" id="3533186at2"/>
<keyword evidence="2" id="KW-1133">Transmembrane helix</keyword>
<feature type="region of interest" description="Disordered" evidence="1">
    <location>
        <begin position="56"/>
        <end position="78"/>
    </location>
</feature>
<name>A0A1H6EQS5_9ACTN</name>
<organism evidence="3 4">
    <name type="scientific">Nonomuraea solani</name>
    <dbReference type="NCBI Taxonomy" id="1144553"/>
    <lineage>
        <taxon>Bacteria</taxon>
        <taxon>Bacillati</taxon>
        <taxon>Actinomycetota</taxon>
        <taxon>Actinomycetes</taxon>
        <taxon>Streptosporangiales</taxon>
        <taxon>Streptosporangiaceae</taxon>
        <taxon>Nonomuraea</taxon>
    </lineage>
</organism>
<dbReference type="EMBL" id="FNVT01000013">
    <property type="protein sequence ID" value="SEG99431.1"/>
    <property type="molecule type" value="Genomic_DNA"/>
</dbReference>
<evidence type="ECO:0000256" key="2">
    <source>
        <dbReference type="SAM" id="Phobius"/>
    </source>
</evidence>
<feature type="transmembrane region" description="Helical" evidence="2">
    <location>
        <begin position="139"/>
        <end position="164"/>
    </location>
</feature>
<dbReference type="AlphaFoldDB" id="A0A1H6EQS5"/>
<gene>
    <name evidence="3" type="ORF">SAMN05444920_11336</name>
</gene>
<keyword evidence="2" id="KW-0472">Membrane</keyword>
<proteinExistence type="predicted"/>
<feature type="transmembrane region" description="Helical" evidence="2">
    <location>
        <begin position="13"/>
        <end position="36"/>
    </location>
</feature>
<protein>
    <submittedName>
        <fullName evidence="3">Uncharacterized protein</fullName>
    </submittedName>
</protein>
<evidence type="ECO:0000256" key="1">
    <source>
        <dbReference type="SAM" id="MobiDB-lite"/>
    </source>
</evidence>
<reference evidence="3 4" key="1">
    <citation type="submission" date="2016-10" db="EMBL/GenBank/DDBJ databases">
        <authorList>
            <person name="de Groot N.N."/>
        </authorList>
    </citation>
    <scope>NUCLEOTIDE SEQUENCE [LARGE SCALE GENOMIC DNA]</scope>
    <source>
        <strain evidence="3 4">CGMCC 4.7037</strain>
    </source>
</reference>
<keyword evidence="4" id="KW-1185">Reference proteome</keyword>
<sequence>MAYEGDYVLFREAWAATAAACVVMPYALPILALMSLMIADPAEQHRAAEKWLDESPVDMGAQGGDSKTPATASGGGGSDLAFLRGELKRLSKEIGEKDEWEGRSYTSFLEKVNDLDGQLEKLDHTRAATGDTLKCSATLFHVLAVLCAIVGNLLAIMAGMLLAARFTPAAPAWEAMIIRQVISMHKVLKTIFSKHWKMIMKVTAMIGIAGVAFNQFTQDMPFIKAMPGKVKPNLIEAGAIYDSTKVDIVDSPASQMNLGDMDSPIPEFGF</sequence>
<accession>A0A1H6EQS5</accession>
<keyword evidence="2" id="KW-0812">Transmembrane</keyword>
<dbReference type="RefSeq" id="WP_103960652.1">
    <property type="nucleotide sequence ID" value="NZ_FNVT01000013.1"/>
</dbReference>
<evidence type="ECO:0000313" key="4">
    <source>
        <dbReference type="Proteomes" id="UP000236732"/>
    </source>
</evidence>
<evidence type="ECO:0000313" key="3">
    <source>
        <dbReference type="EMBL" id="SEG99431.1"/>
    </source>
</evidence>
<dbReference type="Proteomes" id="UP000236732">
    <property type="component" value="Unassembled WGS sequence"/>
</dbReference>